<accession>A0A0A9FVX1</accession>
<organism evidence="1">
    <name type="scientific">Arundo donax</name>
    <name type="common">Giant reed</name>
    <name type="synonym">Donax arundinaceus</name>
    <dbReference type="NCBI Taxonomy" id="35708"/>
    <lineage>
        <taxon>Eukaryota</taxon>
        <taxon>Viridiplantae</taxon>
        <taxon>Streptophyta</taxon>
        <taxon>Embryophyta</taxon>
        <taxon>Tracheophyta</taxon>
        <taxon>Spermatophyta</taxon>
        <taxon>Magnoliopsida</taxon>
        <taxon>Liliopsida</taxon>
        <taxon>Poales</taxon>
        <taxon>Poaceae</taxon>
        <taxon>PACMAD clade</taxon>
        <taxon>Arundinoideae</taxon>
        <taxon>Arundineae</taxon>
        <taxon>Arundo</taxon>
    </lineage>
</organism>
<protein>
    <submittedName>
        <fullName evidence="1">Uncharacterized protein</fullName>
    </submittedName>
</protein>
<evidence type="ECO:0000313" key="1">
    <source>
        <dbReference type="EMBL" id="JAE12473.1"/>
    </source>
</evidence>
<name>A0A0A9FVX1_ARUDO</name>
<reference evidence="1" key="1">
    <citation type="submission" date="2014-09" db="EMBL/GenBank/DDBJ databases">
        <authorList>
            <person name="Magalhaes I.L.F."/>
            <person name="Oliveira U."/>
            <person name="Santos F.R."/>
            <person name="Vidigal T.H.D.A."/>
            <person name="Brescovit A.D."/>
            <person name="Santos A.J."/>
        </authorList>
    </citation>
    <scope>NUCLEOTIDE SEQUENCE</scope>
    <source>
        <tissue evidence="1">Shoot tissue taken approximately 20 cm above the soil surface</tissue>
    </source>
</reference>
<reference evidence="1" key="2">
    <citation type="journal article" date="2015" name="Data Brief">
        <title>Shoot transcriptome of the giant reed, Arundo donax.</title>
        <authorList>
            <person name="Barrero R.A."/>
            <person name="Guerrero F.D."/>
            <person name="Moolhuijzen P."/>
            <person name="Goolsby J.A."/>
            <person name="Tidwell J."/>
            <person name="Bellgard S.E."/>
            <person name="Bellgard M.I."/>
        </authorList>
    </citation>
    <scope>NUCLEOTIDE SEQUENCE</scope>
    <source>
        <tissue evidence="1">Shoot tissue taken approximately 20 cm above the soil surface</tissue>
    </source>
</reference>
<sequence length="12" mass="1624">MHYNRFVHLIFF</sequence>
<dbReference type="EMBL" id="GBRH01185423">
    <property type="protein sequence ID" value="JAE12473.1"/>
    <property type="molecule type" value="Transcribed_RNA"/>
</dbReference>
<proteinExistence type="predicted"/>